<dbReference type="Proteomes" id="UP001590951">
    <property type="component" value="Unassembled WGS sequence"/>
</dbReference>
<gene>
    <name evidence="2" type="ORF">ABVK25_001986</name>
</gene>
<accession>A0ABR4BJL3</accession>
<feature type="domain" description="Tubulin-specific chaperone C N-terminal" evidence="1">
    <location>
        <begin position="15"/>
        <end position="78"/>
    </location>
</feature>
<dbReference type="Gene3D" id="1.20.58.1250">
    <property type="entry name" value="Tubulin Binding Cofactor C, N-terminal domain"/>
    <property type="match status" value="1"/>
</dbReference>
<dbReference type="Pfam" id="PF16752">
    <property type="entry name" value="TBCC_N"/>
    <property type="match status" value="1"/>
</dbReference>
<evidence type="ECO:0000313" key="3">
    <source>
        <dbReference type="Proteomes" id="UP001590951"/>
    </source>
</evidence>
<dbReference type="InterPro" id="IPR031925">
    <property type="entry name" value="TBCC_N"/>
</dbReference>
<reference evidence="2 3" key="1">
    <citation type="submission" date="2024-09" db="EMBL/GenBank/DDBJ databases">
        <title>Rethinking Asexuality: The Enigmatic Case of Functional Sexual Genes in Lepraria (Stereocaulaceae).</title>
        <authorList>
            <person name="Doellman M."/>
            <person name="Sun Y."/>
            <person name="Barcenas-Pena A."/>
            <person name="Lumbsch H.T."/>
            <person name="Grewe F."/>
        </authorList>
    </citation>
    <scope>NUCLEOTIDE SEQUENCE [LARGE SCALE GENOMIC DNA]</scope>
    <source>
        <strain evidence="2 3">Grewe 0041</strain>
    </source>
</reference>
<dbReference type="InterPro" id="IPR038397">
    <property type="entry name" value="TBCC_N_sf"/>
</dbReference>
<dbReference type="EMBL" id="JBHFEH010000004">
    <property type="protein sequence ID" value="KAL2057602.1"/>
    <property type="molecule type" value="Genomic_DNA"/>
</dbReference>
<organism evidence="2 3">
    <name type="scientific">Lepraria finkii</name>
    <dbReference type="NCBI Taxonomy" id="1340010"/>
    <lineage>
        <taxon>Eukaryota</taxon>
        <taxon>Fungi</taxon>
        <taxon>Dikarya</taxon>
        <taxon>Ascomycota</taxon>
        <taxon>Pezizomycotina</taxon>
        <taxon>Lecanoromycetes</taxon>
        <taxon>OSLEUM clade</taxon>
        <taxon>Lecanoromycetidae</taxon>
        <taxon>Lecanorales</taxon>
        <taxon>Lecanorineae</taxon>
        <taxon>Stereocaulaceae</taxon>
        <taxon>Lepraria</taxon>
    </lineage>
</organism>
<name>A0ABR4BJL3_9LECA</name>
<evidence type="ECO:0000313" key="2">
    <source>
        <dbReference type="EMBL" id="KAL2057602.1"/>
    </source>
</evidence>
<proteinExistence type="predicted"/>
<protein>
    <recommendedName>
        <fullName evidence="1">Tubulin-specific chaperone C N-terminal domain-containing protein</fullName>
    </recommendedName>
</protein>
<keyword evidence="3" id="KW-1185">Reference proteome</keyword>
<sequence length="87" mass="10148">METKETPNKAASIKVDFYRRFQHEETVLQEQMTRLKDATLQEIDRASLTAQCQSTISQLSDLVKDTSIYLPAYDQRTYSTLTRRSRT</sequence>
<evidence type="ECO:0000259" key="1">
    <source>
        <dbReference type="Pfam" id="PF16752"/>
    </source>
</evidence>
<comment type="caution">
    <text evidence="2">The sequence shown here is derived from an EMBL/GenBank/DDBJ whole genome shotgun (WGS) entry which is preliminary data.</text>
</comment>